<feature type="non-terminal residue" evidence="1">
    <location>
        <position position="1"/>
    </location>
</feature>
<keyword evidence="2" id="KW-1185">Reference proteome</keyword>
<sequence>PRACVLGRDQAQGVAAAAKRLGDLAALASCLWSPRCLAEDDASREVVAGLLPYFVVKADG</sequence>
<comment type="caution">
    <text evidence="1">The sequence shown here is derived from an EMBL/GenBank/DDBJ whole genome shotgun (WGS) entry which is preliminary data.</text>
</comment>
<evidence type="ECO:0000313" key="1">
    <source>
        <dbReference type="EMBL" id="MCF2950508.1"/>
    </source>
</evidence>
<organism evidence="1 2">
    <name type="scientific">Paraglaciecola algarum</name>
    <dbReference type="NCBI Taxonomy" id="3050085"/>
    <lineage>
        <taxon>Bacteria</taxon>
        <taxon>Pseudomonadati</taxon>
        <taxon>Pseudomonadota</taxon>
        <taxon>Gammaproteobacteria</taxon>
        <taxon>Alteromonadales</taxon>
        <taxon>Alteromonadaceae</taxon>
        <taxon>Paraglaciecola</taxon>
    </lineage>
</organism>
<dbReference type="RefSeq" id="WP_235314603.1">
    <property type="nucleotide sequence ID" value="NZ_JAKGAS010000042.1"/>
</dbReference>
<gene>
    <name evidence="1" type="ORF">L0668_20585</name>
</gene>
<dbReference type="Proteomes" id="UP001521137">
    <property type="component" value="Unassembled WGS sequence"/>
</dbReference>
<name>A0ABS9DC15_9ALTE</name>
<accession>A0ABS9DC15</accession>
<dbReference type="EMBL" id="JAKGAS010000042">
    <property type="protein sequence ID" value="MCF2950508.1"/>
    <property type="molecule type" value="Genomic_DNA"/>
</dbReference>
<evidence type="ECO:0000313" key="2">
    <source>
        <dbReference type="Proteomes" id="UP001521137"/>
    </source>
</evidence>
<reference evidence="1 2" key="1">
    <citation type="submission" date="2022-01" db="EMBL/GenBank/DDBJ databases">
        <title>Paraglaciecola sp. G1-23.</title>
        <authorList>
            <person name="Jin M.S."/>
            <person name="Han D.M."/>
            <person name="Kim H.M."/>
            <person name="Jeon C.O."/>
        </authorList>
    </citation>
    <scope>NUCLEOTIDE SEQUENCE [LARGE SCALE GENOMIC DNA]</scope>
    <source>
        <strain evidence="1 2">G1-23</strain>
    </source>
</reference>
<protein>
    <submittedName>
        <fullName evidence="1">Uncharacterized protein</fullName>
    </submittedName>
</protein>
<proteinExistence type="predicted"/>